<dbReference type="PANTHER" id="PTHR38460:SF1">
    <property type="entry name" value="TAUTOMERASE YOLI-RELATED"/>
    <property type="match status" value="1"/>
</dbReference>
<proteinExistence type="predicted"/>
<comment type="caution">
    <text evidence="1">The sequence shown here is derived from an EMBL/GenBank/DDBJ whole genome shotgun (WGS) entry which is preliminary data.</text>
</comment>
<dbReference type="SUPFAM" id="SSF55331">
    <property type="entry name" value="Tautomerase/MIF"/>
    <property type="match status" value="1"/>
</dbReference>
<dbReference type="Pfam" id="PF14552">
    <property type="entry name" value="Tautomerase_2"/>
    <property type="match status" value="1"/>
</dbReference>
<protein>
    <recommendedName>
        <fullName evidence="3">Tautomerase family protein</fullName>
    </recommendedName>
</protein>
<accession>A0ABP9QR01</accession>
<dbReference type="PANTHER" id="PTHR38460">
    <property type="entry name" value="TAUTOMERASE YOLI-RELATED"/>
    <property type="match status" value="1"/>
</dbReference>
<evidence type="ECO:0008006" key="3">
    <source>
        <dbReference type="Google" id="ProtNLM"/>
    </source>
</evidence>
<name>A0ABP9QR01_9PSEU</name>
<dbReference type="Proteomes" id="UP001428817">
    <property type="component" value="Unassembled WGS sequence"/>
</dbReference>
<gene>
    <name evidence="1" type="ORF">GCM10023321_56390</name>
</gene>
<evidence type="ECO:0000313" key="2">
    <source>
        <dbReference type="Proteomes" id="UP001428817"/>
    </source>
</evidence>
<dbReference type="InterPro" id="IPR014347">
    <property type="entry name" value="Tautomerase/MIF_sf"/>
</dbReference>
<dbReference type="Gene3D" id="3.30.429.10">
    <property type="entry name" value="Macrophage Migration Inhibitory Factor"/>
    <property type="match status" value="1"/>
</dbReference>
<organism evidence="1 2">
    <name type="scientific">Pseudonocardia eucalypti</name>
    <dbReference type="NCBI Taxonomy" id="648755"/>
    <lineage>
        <taxon>Bacteria</taxon>
        <taxon>Bacillati</taxon>
        <taxon>Actinomycetota</taxon>
        <taxon>Actinomycetes</taxon>
        <taxon>Pseudonocardiales</taxon>
        <taxon>Pseudonocardiaceae</taxon>
        <taxon>Pseudonocardia</taxon>
    </lineage>
</organism>
<reference evidence="2" key="1">
    <citation type="journal article" date="2019" name="Int. J. Syst. Evol. Microbiol.">
        <title>The Global Catalogue of Microorganisms (GCM) 10K type strain sequencing project: providing services to taxonomists for standard genome sequencing and annotation.</title>
        <authorList>
            <consortium name="The Broad Institute Genomics Platform"/>
            <consortium name="The Broad Institute Genome Sequencing Center for Infectious Disease"/>
            <person name="Wu L."/>
            <person name="Ma J."/>
        </authorList>
    </citation>
    <scope>NUCLEOTIDE SEQUENCE [LARGE SCALE GENOMIC DNA]</scope>
    <source>
        <strain evidence="2">JCM 18303</strain>
    </source>
</reference>
<sequence>MPDILVEVRGPWLAGRQAAFLRAVHRAVTEALGTPEDEPLARLIEHPAGNYLTPDAAGERFTRIEIALFAGRSVEAKRRLYRAIVRNLGRFEVPPADVKIVLLECAPENVGLRGGQAACDVDLGYSLRV</sequence>
<evidence type="ECO:0000313" key="1">
    <source>
        <dbReference type="EMBL" id="GAA5165846.1"/>
    </source>
</evidence>
<dbReference type="InterPro" id="IPR037479">
    <property type="entry name" value="Tauto_MSAD"/>
</dbReference>
<keyword evidence="2" id="KW-1185">Reference proteome</keyword>
<dbReference type="RefSeq" id="WP_185064943.1">
    <property type="nucleotide sequence ID" value="NZ_BAABJP010000031.1"/>
</dbReference>
<dbReference type="EMBL" id="BAABJP010000031">
    <property type="protein sequence ID" value="GAA5165846.1"/>
    <property type="molecule type" value="Genomic_DNA"/>
</dbReference>